<evidence type="ECO:0000256" key="1">
    <source>
        <dbReference type="ARBA" id="ARBA00001947"/>
    </source>
</evidence>
<evidence type="ECO:0000256" key="2">
    <source>
        <dbReference type="ARBA" id="ARBA00022723"/>
    </source>
</evidence>
<proteinExistence type="inferred from homology"/>
<comment type="cofactor">
    <cofactor evidence="1">
        <name>Zn(2+)</name>
        <dbReference type="ChEBI" id="CHEBI:29105"/>
    </cofactor>
</comment>
<name>A0ABU1JNX2_9PROT</name>
<dbReference type="InterPro" id="IPR024087">
    <property type="entry name" value="Creatininase-like_sf"/>
</dbReference>
<dbReference type="Pfam" id="PF02633">
    <property type="entry name" value="Creatininase"/>
    <property type="match status" value="1"/>
</dbReference>
<protein>
    <submittedName>
        <fullName evidence="6">Creatinine amidohydrolase</fullName>
        <ecNumber evidence="6">3.5.2.10</ecNumber>
    </submittedName>
</protein>
<keyword evidence="7" id="KW-1185">Reference proteome</keyword>
<keyword evidence="4" id="KW-0862">Zinc</keyword>
<evidence type="ECO:0000256" key="3">
    <source>
        <dbReference type="ARBA" id="ARBA00022801"/>
    </source>
</evidence>
<dbReference type="RefSeq" id="WP_309794789.1">
    <property type="nucleotide sequence ID" value="NZ_JAVDPW010000004.1"/>
</dbReference>
<evidence type="ECO:0000313" key="7">
    <source>
        <dbReference type="Proteomes" id="UP001262410"/>
    </source>
</evidence>
<comment type="similarity">
    <text evidence="5">Belongs to the creatininase superfamily.</text>
</comment>
<keyword evidence="2" id="KW-0479">Metal-binding</keyword>
<dbReference type="InterPro" id="IPR003785">
    <property type="entry name" value="Creatininase/forma_Hydrolase"/>
</dbReference>
<evidence type="ECO:0000313" key="6">
    <source>
        <dbReference type="EMBL" id="MDR6290319.1"/>
    </source>
</evidence>
<keyword evidence="3 6" id="KW-0378">Hydrolase</keyword>
<reference evidence="6 7" key="1">
    <citation type="submission" date="2023-07" db="EMBL/GenBank/DDBJ databases">
        <title>Sorghum-associated microbial communities from plants grown in Nebraska, USA.</title>
        <authorList>
            <person name="Schachtman D."/>
        </authorList>
    </citation>
    <scope>NUCLEOTIDE SEQUENCE [LARGE SCALE GENOMIC DNA]</scope>
    <source>
        <strain evidence="6 7">584</strain>
    </source>
</reference>
<dbReference type="GO" id="GO:0047789">
    <property type="term" value="F:creatininase activity"/>
    <property type="evidence" value="ECO:0007669"/>
    <property type="project" value="UniProtKB-EC"/>
</dbReference>
<organism evidence="6 7">
    <name type="scientific">Inquilinus ginsengisoli</name>
    <dbReference type="NCBI Taxonomy" id="363840"/>
    <lineage>
        <taxon>Bacteria</taxon>
        <taxon>Pseudomonadati</taxon>
        <taxon>Pseudomonadota</taxon>
        <taxon>Alphaproteobacteria</taxon>
        <taxon>Rhodospirillales</taxon>
        <taxon>Rhodospirillaceae</taxon>
        <taxon>Inquilinus</taxon>
    </lineage>
</organism>
<dbReference type="Gene3D" id="3.40.50.10310">
    <property type="entry name" value="Creatininase"/>
    <property type="match status" value="1"/>
</dbReference>
<dbReference type="EC" id="3.5.2.10" evidence="6"/>
<sequence length="260" mass="26802">MSLPPFAPGPARLAWSPSPELGALGKAHGAVLVPTGAVEQHGPHLATGVDIWLAMAVALGVAGRDPSIRVAEPISYGSSAHHVAFPGTISLRPSTFIAIVVDVCRSLARDGFFPILLNGHGGNRGALQVAVSELGADGIRSAAFSYFDLIREDAAAILPDADQGCGHACALETSLMLHLFPGSARAEAIPAGGTPSCWPDPHLYASSPITVWRGFEEINPTGVIGRPADATAEAGARLYEAAVACSLAATQRLRETFATA</sequence>
<dbReference type="EMBL" id="JAVDPW010000004">
    <property type="protein sequence ID" value="MDR6290319.1"/>
    <property type="molecule type" value="Genomic_DNA"/>
</dbReference>
<dbReference type="Proteomes" id="UP001262410">
    <property type="component" value="Unassembled WGS sequence"/>
</dbReference>
<dbReference type="PANTHER" id="PTHR35005:SF1">
    <property type="entry name" value="2-AMINO-5-FORMYLAMINO-6-RIBOSYLAMINOPYRIMIDIN-4(3H)-ONE 5'-MONOPHOSPHATE DEFORMYLASE"/>
    <property type="match status" value="1"/>
</dbReference>
<dbReference type="SUPFAM" id="SSF102215">
    <property type="entry name" value="Creatininase"/>
    <property type="match status" value="1"/>
</dbReference>
<comment type="caution">
    <text evidence="6">The sequence shown here is derived from an EMBL/GenBank/DDBJ whole genome shotgun (WGS) entry which is preliminary data.</text>
</comment>
<dbReference type="PANTHER" id="PTHR35005">
    <property type="entry name" value="3-DEHYDRO-SCYLLO-INOSOSE HYDROLASE"/>
    <property type="match status" value="1"/>
</dbReference>
<evidence type="ECO:0000256" key="5">
    <source>
        <dbReference type="ARBA" id="ARBA00024029"/>
    </source>
</evidence>
<accession>A0ABU1JNX2</accession>
<evidence type="ECO:0000256" key="4">
    <source>
        <dbReference type="ARBA" id="ARBA00022833"/>
    </source>
</evidence>
<gene>
    <name evidence="6" type="ORF">E9232_002840</name>
</gene>